<dbReference type="PANTHER" id="PTHR36456">
    <property type="entry name" value="UPF0232 PROTEIN SCO3875"/>
    <property type="match status" value="1"/>
</dbReference>
<dbReference type="EMBL" id="JAGUCO010000002">
    <property type="protein sequence ID" value="MBS2097517.1"/>
    <property type="molecule type" value="Genomic_DNA"/>
</dbReference>
<dbReference type="InterPro" id="IPR007922">
    <property type="entry name" value="DciA-like"/>
</dbReference>
<dbReference type="Pfam" id="PF05258">
    <property type="entry name" value="DciA"/>
    <property type="match status" value="1"/>
</dbReference>
<sequence length="96" mass="11294">MKRKAVQPISDILKEYLKEKKLNQGLLENRAIQYWEKVLGPSVARSTRRIYMYQGTLYVELNSSVLRNELLMWKDRIIINLNQAIGDEVVMDLVLK</sequence>
<gene>
    <name evidence="1" type="ORF">KEM10_04445</name>
</gene>
<evidence type="ECO:0000313" key="1">
    <source>
        <dbReference type="EMBL" id="MBS2097517.1"/>
    </source>
</evidence>
<dbReference type="PANTHER" id="PTHR36456:SF1">
    <property type="entry name" value="UPF0232 PROTEIN SCO3875"/>
    <property type="match status" value="1"/>
</dbReference>
<name>A0ABS5JRQ1_9BACT</name>
<proteinExistence type="predicted"/>
<accession>A0ABS5JRQ1</accession>
<reference evidence="1 2" key="1">
    <citation type="journal article" date="2015" name="Int. J. Syst. Evol. Microbiol.">
        <title>Carboxylicivirga linearis sp. nov., isolated from a sea cucumber culture pond.</title>
        <authorList>
            <person name="Wang F.Q."/>
            <person name="Zhou Y.X."/>
            <person name="Lin X.Z."/>
            <person name="Chen G.J."/>
            <person name="Du Z.J."/>
        </authorList>
    </citation>
    <scope>NUCLEOTIDE SEQUENCE [LARGE SCALE GENOMIC DNA]</scope>
    <source>
        <strain evidence="1 2">FB218</strain>
    </source>
</reference>
<dbReference type="RefSeq" id="WP_212214023.1">
    <property type="nucleotide sequence ID" value="NZ_JAGUCO010000002.1"/>
</dbReference>
<comment type="caution">
    <text evidence="1">The sequence shown here is derived from an EMBL/GenBank/DDBJ whole genome shotgun (WGS) entry which is preliminary data.</text>
</comment>
<organism evidence="1 2">
    <name type="scientific">Carboxylicivirga linearis</name>
    <dbReference type="NCBI Taxonomy" id="1628157"/>
    <lineage>
        <taxon>Bacteria</taxon>
        <taxon>Pseudomonadati</taxon>
        <taxon>Bacteroidota</taxon>
        <taxon>Bacteroidia</taxon>
        <taxon>Marinilabiliales</taxon>
        <taxon>Marinilabiliaceae</taxon>
        <taxon>Carboxylicivirga</taxon>
    </lineage>
</organism>
<keyword evidence="2" id="KW-1185">Reference proteome</keyword>
<protein>
    <submittedName>
        <fullName evidence="1">DUF721 domain-containing protein</fullName>
    </submittedName>
</protein>
<dbReference type="Proteomes" id="UP000708576">
    <property type="component" value="Unassembled WGS sequence"/>
</dbReference>
<evidence type="ECO:0000313" key="2">
    <source>
        <dbReference type="Proteomes" id="UP000708576"/>
    </source>
</evidence>